<dbReference type="AlphaFoldDB" id="A0A9Q4D6N7"/>
<dbReference type="Pfam" id="PF04167">
    <property type="entry name" value="DUF402"/>
    <property type="match status" value="1"/>
</dbReference>
<feature type="compositionally biased region" description="Polar residues" evidence="1">
    <location>
        <begin position="206"/>
        <end position="215"/>
    </location>
</feature>
<dbReference type="SUPFAM" id="SSF159234">
    <property type="entry name" value="FomD-like"/>
    <property type="match status" value="1"/>
</dbReference>
<accession>A0A9Q4D6N7</accession>
<feature type="domain" description="DUF402" evidence="2">
    <location>
        <begin position="39"/>
        <end position="160"/>
    </location>
</feature>
<evidence type="ECO:0000313" key="3">
    <source>
        <dbReference type="EMBL" id="MCY1594590.1"/>
    </source>
</evidence>
<evidence type="ECO:0000259" key="2">
    <source>
        <dbReference type="Pfam" id="PF04167"/>
    </source>
</evidence>
<feature type="compositionally biased region" description="Basic residues" evidence="1">
    <location>
        <begin position="216"/>
        <end position="226"/>
    </location>
</feature>
<protein>
    <submittedName>
        <fullName evidence="3">DUF402 domain-containing protein</fullName>
    </submittedName>
</protein>
<dbReference type="PANTHER" id="PTHR41271">
    <property type="entry name" value="DUF402 DOMAIN-CONTAINING PROTEIN"/>
    <property type="match status" value="1"/>
</dbReference>
<dbReference type="Proteomes" id="UP001081438">
    <property type="component" value="Unassembled WGS sequence"/>
</dbReference>
<proteinExistence type="predicted"/>
<dbReference type="EMBL" id="JANSKX010000014">
    <property type="protein sequence ID" value="MCY1594590.1"/>
    <property type="molecule type" value="Genomic_DNA"/>
</dbReference>
<dbReference type="Gene3D" id="2.40.380.10">
    <property type="entry name" value="FomD-like"/>
    <property type="match status" value="1"/>
</dbReference>
<organism evidence="3 4">
    <name type="scientific">Staphylococcus pettenkoferi</name>
    <dbReference type="NCBI Taxonomy" id="170573"/>
    <lineage>
        <taxon>Bacteria</taxon>
        <taxon>Bacillati</taxon>
        <taxon>Bacillota</taxon>
        <taxon>Bacilli</taxon>
        <taxon>Bacillales</taxon>
        <taxon>Staphylococcaceae</taxon>
        <taxon>Staphylococcus</taxon>
    </lineage>
</organism>
<feature type="compositionally biased region" description="Basic and acidic residues" evidence="1">
    <location>
        <begin position="232"/>
        <end position="265"/>
    </location>
</feature>
<gene>
    <name evidence="3" type="ORF">NW112_05015</name>
</gene>
<comment type="caution">
    <text evidence="3">The sequence shown here is derived from an EMBL/GenBank/DDBJ whole genome shotgun (WGS) entry which is preliminary data.</text>
</comment>
<dbReference type="PANTHER" id="PTHR41271:SF1">
    <property type="entry name" value="DUF402 DOMAIN-CONTAINING PROTEIN"/>
    <property type="match status" value="1"/>
</dbReference>
<feature type="region of interest" description="Disordered" evidence="1">
    <location>
        <begin position="181"/>
        <end position="265"/>
    </location>
</feature>
<sequence length="265" mass="31777">MAVKVKYIDKRHWRRIIDRDYTEVRVNNNKFKGIIGLVEMHKVRDPLEVSVVNRNIIVADDGYQWLQILPDKKRYSITVMMDDQGNPLEYYFDINIKNITQRGHARTLDLFLDVLVLPNGEYELVDEDDLLRALNDAEITNKQYHEAYVIAHQLMIKIDADFPAMQDKIMYCFHKIKQKAQGRHSKFRNKFKPKHRKDRNQKSHTTRAQQSQFKNKNNHKPQRKNKGQWQRHNNEQQHNDSKQSNRTVKKEQPKTLKDYSKFIHK</sequence>
<reference evidence="3" key="1">
    <citation type="journal article" date="2022" name="Int. J. Mol. Sci.">
        <title>Phenotypic and genotypic virulence characterisation of Staphylococcus pettenkoferi strains isolated from human bloodstream and diabetic foot infections.</title>
        <authorList>
            <person name="Magnan C."/>
        </authorList>
    </citation>
    <scope>NUCLEOTIDE SEQUENCE</scope>
    <source>
        <strain evidence="3">NSP020P</strain>
    </source>
</reference>
<feature type="compositionally biased region" description="Basic residues" evidence="1">
    <location>
        <begin position="181"/>
        <end position="205"/>
    </location>
</feature>
<dbReference type="InterPro" id="IPR007295">
    <property type="entry name" value="DUF402"/>
</dbReference>
<name>A0A9Q4D6N7_9STAP</name>
<dbReference type="InterPro" id="IPR035930">
    <property type="entry name" value="FomD-like_sf"/>
</dbReference>
<evidence type="ECO:0000256" key="1">
    <source>
        <dbReference type="SAM" id="MobiDB-lite"/>
    </source>
</evidence>
<evidence type="ECO:0000313" key="4">
    <source>
        <dbReference type="Proteomes" id="UP001081438"/>
    </source>
</evidence>